<dbReference type="Pfam" id="PF01061">
    <property type="entry name" value="ABC2_membrane"/>
    <property type="match status" value="2"/>
</dbReference>
<keyword evidence="7 9" id="KW-0472">Membrane</keyword>
<feature type="transmembrane region" description="Helical" evidence="9">
    <location>
        <begin position="458"/>
        <end position="477"/>
    </location>
</feature>
<evidence type="ECO:0000256" key="6">
    <source>
        <dbReference type="ARBA" id="ARBA00022989"/>
    </source>
</evidence>
<dbReference type="STRING" id="590646.G3B3G7"/>
<feature type="region of interest" description="Disordered" evidence="8">
    <location>
        <begin position="646"/>
        <end position="672"/>
    </location>
</feature>
<dbReference type="InterPro" id="IPR013525">
    <property type="entry name" value="ABC2_TM"/>
</dbReference>
<dbReference type="GO" id="GO:0140359">
    <property type="term" value="F:ABC-type transporter activity"/>
    <property type="evidence" value="ECO:0007669"/>
    <property type="project" value="InterPro"/>
</dbReference>
<accession>G3B3G7</accession>
<evidence type="ECO:0000259" key="10">
    <source>
        <dbReference type="PROSITE" id="PS50893"/>
    </source>
</evidence>
<dbReference type="PANTHER" id="PTHR48041:SF119">
    <property type="entry name" value="ROA1P"/>
    <property type="match status" value="1"/>
</dbReference>
<feature type="transmembrane region" description="Helical" evidence="9">
    <location>
        <begin position="1018"/>
        <end position="1037"/>
    </location>
</feature>
<dbReference type="RefSeq" id="XP_006686472.1">
    <property type="nucleotide sequence ID" value="XM_006686409.1"/>
</dbReference>
<feature type="transmembrane region" description="Helical" evidence="9">
    <location>
        <begin position="497"/>
        <end position="518"/>
    </location>
</feature>
<feature type="transmembrane region" description="Helical" evidence="9">
    <location>
        <begin position="539"/>
        <end position="564"/>
    </location>
</feature>
<feature type="transmembrane region" description="Helical" evidence="9">
    <location>
        <begin position="371"/>
        <end position="392"/>
    </location>
</feature>
<keyword evidence="4" id="KW-0547">Nucleotide-binding</keyword>
<keyword evidence="5" id="KW-0067">ATP-binding</keyword>
<dbReference type="AlphaFoldDB" id="G3B3G7"/>
<feature type="domain" description="ABC transporter" evidence="10">
    <location>
        <begin position="681"/>
        <end position="936"/>
    </location>
</feature>
<evidence type="ECO:0000256" key="1">
    <source>
        <dbReference type="ARBA" id="ARBA00004141"/>
    </source>
</evidence>
<dbReference type="InterPro" id="IPR017871">
    <property type="entry name" value="ABC_transporter-like_CS"/>
</dbReference>
<evidence type="ECO:0000313" key="12">
    <source>
        <dbReference type="Proteomes" id="UP000000707"/>
    </source>
</evidence>
<organism evidence="12">
    <name type="scientific">Candida tenuis (strain ATCC 10573 / BCRC 21748 / CBS 615 / JCM 9827 / NBRC 10315 / NRRL Y-1498 / VKM Y-70)</name>
    <name type="common">Yeast</name>
    <name type="synonym">Yamadazyma tenuis</name>
    <dbReference type="NCBI Taxonomy" id="590646"/>
    <lineage>
        <taxon>Eukaryota</taxon>
        <taxon>Fungi</taxon>
        <taxon>Dikarya</taxon>
        <taxon>Ascomycota</taxon>
        <taxon>Saccharomycotina</taxon>
        <taxon>Pichiomycetes</taxon>
        <taxon>Debaryomycetaceae</taxon>
        <taxon>Yamadazyma</taxon>
    </lineage>
</organism>
<proteinExistence type="predicted"/>
<keyword evidence="12" id="KW-1185">Reference proteome</keyword>
<feature type="transmembrane region" description="Helical" evidence="9">
    <location>
        <begin position="1160"/>
        <end position="1181"/>
    </location>
</feature>
<keyword evidence="3 9" id="KW-0812">Transmembrane</keyword>
<feature type="compositionally biased region" description="Basic and acidic residues" evidence="8">
    <location>
        <begin position="659"/>
        <end position="672"/>
    </location>
</feature>
<feature type="transmembrane region" description="Helical" evidence="9">
    <location>
        <begin position="1239"/>
        <end position="1259"/>
    </location>
</feature>
<feature type="transmembrane region" description="Helical" evidence="9">
    <location>
        <begin position="1057"/>
        <end position="1073"/>
    </location>
</feature>
<dbReference type="KEGG" id="cten:18249812"/>
<feature type="transmembrane region" description="Helical" evidence="9">
    <location>
        <begin position="1127"/>
        <end position="1153"/>
    </location>
</feature>
<evidence type="ECO:0000256" key="4">
    <source>
        <dbReference type="ARBA" id="ARBA00022741"/>
    </source>
</evidence>
<reference evidence="11 12" key="1">
    <citation type="journal article" date="2011" name="Proc. Natl. Acad. Sci. U.S.A.">
        <title>Comparative genomics of xylose-fermenting fungi for enhanced biofuel production.</title>
        <authorList>
            <person name="Wohlbach D.J."/>
            <person name="Kuo A."/>
            <person name="Sato T.K."/>
            <person name="Potts K.M."/>
            <person name="Salamov A.A."/>
            <person name="LaButti K.M."/>
            <person name="Sun H."/>
            <person name="Clum A."/>
            <person name="Pangilinan J.L."/>
            <person name="Lindquist E.A."/>
            <person name="Lucas S."/>
            <person name="Lapidus A."/>
            <person name="Jin M."/>
            <person name="Gunawan C."/>
            <person name="Balan V."/>
            <person name="Dale B.E."/>
            <person name="Jeffries T.W."/>
            <person name="Zinkel R."/>
            <person name="Barry K.W."/>
            <person name="Grigoriev I.V."/>
            <person name="Gasch A.P."/>
        </authorList>
    </citation>
    <scope>NUCLEOTIDE SEQUENCE [LARGE SCALE GENOMIC DNA]</scope>
    <source>
        <strain evidence="12">ATCC 10573 / BCRC 21748 / CBS 615 / JCM 9827 / NBRC 10315 / NRRL Y-1498 / VKM Y-70</strain>
    </source>
</reference>
<comment type="subcellular location">
    <subcellularLocation>
        <location evidence="1">Membrane</location>
        <topology evidence="1">Multi-pass membrane protein</topology>
    </subcellularLocation>
</comment>
<dbReference type="GeneID" id="18249812"/>
<dbReference type="PROSITE" id="PS00211">
    <property type="entry name" value="ABC_TRANSPORTER_1"/>
    <property type="match status" value="2"/>
</dbReference>
<feature type="transmembrane region" description="Helical" evidence="9">
    <location>
        <begin position="607"/>
        <end position="630"/>
    </location>
</feature>
<dbReference type="Proteomes" id="UP000000707">
    <property type="component" value="Unassembled WGS sequence"/>
</dbReference>
<dbReference type="SUPFAM" id="SSF52540">
    <property type="entry name" value="P-loop containing nucleoside triphosphate hydrolases"/>
    <property type="match status" value="2"/>
</dbReference>
<dbReference type="InterPro" id="IPR043926">
    <property type="entry name" value="ABCG_dom"/>
</dbReference>
<feature type="domain" description="ABC transporter" evidence="10">
    <location>
        <begin position="30"/>
        <end position="281"/>
    </location>
</feature>
<dbReference type="PROSITE" id="PS50893">
    <property type="entry name" value="ABC_TRANSPORTER_2"/>
    <property type="match status" value="2"/>
</dbReference>
<dbReference type="GO" id="GO:0016020">
    <property type="term" value="C:membrane"/>
    <property type="evidence" value="ECO:0007669"/>
    <property type="project" value="UniProtKB-SubCell"/>
</dbReference>
<evidence type="ECO:0000313" key="11">
    <source>
        <dbReference type="EMBL" id="EGV64158.1"/>
    </source>
</evidence>
<dbReference type="OrthoDB" id="66620at2759"/>
<evidence type="ECO:0000256" key="8">
    <source>
        <dbReference type="SAM" id="MobiDB-lite"/>
    </source>
</evidence>
<feature type="transmembrane region" description="Helical" evidence="9">
    <location>
        <begin position="1094"/>
        <end position="1121"/>
    </location>
</feature>
<dbReference type="InterPro" id="IPR050352">
    <property type="entry name" value="ABCG_transporters"/>
</dbReference>
<keyword evidence="2" id="KW-0813">Transport</keyword>
<keyword evidence="6 9" id="KW-1133">Transmembrane helix</keyword>
<dbReference type="HOGENOM" id="CLU_000604_57_4_1"/>
<dbReference type="Gene3D" id="3.40.50.300">
    <property type="entry name" value="P-loop containing nucleotide triphosphate hydrolases"/>
    <property type="match status" value="2"/>
</dbReference>
<name>G3B3G7_CANTC</name>
<feature type="transmembrane region" description="Helical" evidence="9">
    <location>
        <begin position="404"/>
        <end position="422"/>
    </location>
</feature>
<dbReference type="InterPro" id="IPR027417">
    <property type="entry name" value="P-loop_NTPase"/>
</dbReference>
<dbReference type="eggNOG" id="KOG0065">
    <property type="taxonomic scope" value="Eukaryota"/>
</dbReference>
<dbReference type="EMBL" id="GL996521">
    <property type="protein sequence ID" value="EGV64158.1"/>
    <property type="molecule type" value="Genomic_DNA"/>
</dbReference>
<dbReference type="GO" id="GO:0005524">
    <property type="term" value="F:ATP binding"/>
    <property type="evidence" value="ECO:0007669"/>
    <property type="project" value="UniProtKB-KW"/>
</dbReference>
<dbReference type="PANTHER" id="PTHR48041">
    <property type="entry name" value="ABC TRANSPORTER G FAMILY MEMBER 28"/>
    <property type="match status" value="1"/>
</dbReference>
<evidence type="ECO:0000256" key="5">
    <source>
        <dbReference type="ARBA" id="ARBA00022840"/>
    </source>
</evidence>
<evidence type="ECO:0000256" key="2">
    <source>
        <dbReference type="ARBA" id="ARBA00022448"/>
    </source>
</evidence>
<evidence type="ECO:0000256" key="7">
    <source>
        <dbReference type="ARBA" id="ARBA00023136"/>
    </source>
</evidence>
<dbReference type="SMART" id="SM00382">
    <property type="entry name" value="AAA"/>
    <property type="match status" value="2"/>
</dbReference>
<dbReference type="InterPro" id="IPR003439">
    <property type="entry name" value="ABC_transporter-like_ATP-bd"/>
</dbReference>
<dbReference type="GO" id="GO:0016887">
    <property type="term" value="F:ATP hydrolysis activity"/>
    <property type="evidence" value="ECO:0007669"/>
    <property type="project" value="InterPro"/>
</dbReference>
<dbReference type="Pfam" id="PF19055">
    <property type="entry name" value="ABC2_membrane_7"/>
    <property type="match status" value="2"/>
</dbReference>
<evidence type="ECO:0000256" key="3">
    <source>
        <dbReference type="ARBA" id="ARBA00022692"/>
    </source>
</evidence>
<sequence length="1265" mass="142144">MSYDVLRIDPSERVSLKVRKLSVAVKLRKRQAKDVESMVGDEVGSSHILQNISFDLPQNEMMAIMGGSGSGKTTLLNTLSQRLNVTNKKLEFSGSVNFYKREHLVEPHHHIRNSYLLQDDFFAPGLTTWEFLKFQADLQLNKTSKQQKADLINQLLEILEISHLKHKVISTFTSHINFSGGERRRVSIAAQLLKRPSVLFLDEPTTGLDTSSSLKLIQVLRQLSSSTLGVTVVLSIHQPRPEILELFDKICLLTRGGRLVYYGSLAYSYDYFMKLNLLSTASQAQPSAYIDRIMALSVKDSSSRENELKTAQKIAQLVECWSDEHLEPVSPVDFGTNLKVFETPRNMKISLVSEIWVLTKRTFIMTYRDHYGLGSMVGISLTMATICGWIFYKPHPDLAGIRSYTSSLYVMMEILGFLPLFIEIERLWEYDGLLFFREYTENQVSIIGFIVSRKLGKLLLEDTTICLGFGFISYFMFGLRLSVELGGATTLHYFWNYLAVTVLIYLCGMSSALAFFAISSSFPICAIYQNVFYQLQNSACGYFINAATMPVYVRWTKYICYFWYGFGALTSNQYTNWEGACPYDDEARCREYTGRYQLDVLGFPENWIAVPISILVAWYWGFNVLAAIGFKFRNYDVSMAKQKQNTIGDEEETHTTTFSEKDVAPTPTHDLDNEERQDVNLQLDGIVLDALSPVLALKKQQPYRILDTITANFDHNCVNVIMGPSGSGKTSLLNFISNRLSKSSRFQVQGSIKLNGVQTITSSQLSKISGYVTQYDSSLIPHLTVRETFYYQARLRLPAPQHSRIPVVINTLIRQMGLVDCADTLIGNEFLKGVSGGERRRVSIGIQLLSRPKVLFLDEPTSGLDSTTSVSILNLLQNLTREHGTTIITTIHQPSEAIFAQFGSLLLLGRGGHVIYTGASSGAEAYLQTVGFHKPAGVNTADYILDLVSHGIDEDKETASLRITKLVQEWQVRAEVDFAAGAMVDVKRLRKLQLPLRTRFRAIFARQLLSSFRSRDALFSRSFQVVALAVVHTLFFAPLKNTKEGIDNRLGLIQEVLNFYFIGLINNFSIFPIERDIFFSEYRDGIYNNLEFQVVYLVIESAVELITCVIFSALIVFVVGLPRTPATFFGMLLTCFASINVGESLGIIVNCVLAHVGLAMNILSSIIILAVFMGGTMALYMPQFFRAWNYINPLKYGVGICAELSFRGLHFRCDEGCSLSSGDAVLDYYGLANHLPTSVGALVGCLVVYRLLAVMACEVKIRKFL</sequence>
<protein>
    <recommendedName>
        <fullName evidence="10">ABC transporter domain-containing protein</fullName>
    </recommendedName>
</protein>
<gene>
    <name evidence="11" type="ORF">CANTEDRAFT_134734</name>
</gene>
<dbReference type="InterPro" id="IPR003593">
    <property type="entry name" value="AAA+_ATPase"/>
</dbReference>
<dbReference type="Pfam" id="PF00005">
    <property type="entry name" value="ABC_tran"/>
    <property type="match status" value="2"/>
</dbReference>
<evidence type="ECO:0000256" key="9">
    <source>
        <dbReference type="SAM" id="Phobius"/>
    </source>
</evidence>